<protein>
    <recommendedName>
        <fullName evidence="3">glycerol kinase</fullName>
        <ecNumber evidence="3">2.7.1.30</ecNumber>
    </recommendedName>
    <alternativeName>
        <fullName evidence="9">ATP:glycerol 3-phosphotransferase</fullName>
    </alternativeName>
</protein>
<name>A0A3N4IE06_ASCIM</name>
<dbReference type="PANTHER" id="PTHR10196:SF69">
    <property type="entry name" value="GLYCEROL KINASE"/>
    <property type="match status" value="1"/>
</dbReference>
<dbReference type="InterPro" id="IPR018483">
    <property type="entry name" value="Carb_kinase_FGGY_CS"/>
</dbReference>
<feature type="compositionally biased region" description="Low complexity" evidence="11">
    <location>
        <begin position="614"/>
        <end position="625"/>
    </location>
</feature>
<keyword evidence="8" id="KW-0067">ATP-binding</keyword>
<feature type="compositionally biased region" description="Basic and acidic residues" evidence="11">
    <location>
        <begin position="594"/>
        <end position="604"/>
    </location>
</feature>
<feature type="compositionally biased region" description="Polar residues" evidence="11">
    <location>
        <begin position="524"/>
        <end position="536"/>
    </location>
</feature>
<dbReference type="SUPFAM" id="SSF53067">
    <property type="entry name" value="Actin-like ATPase domain"/>
    <property type="match status" value="3"/>
</dbReference>
<comment type="pathway">
    <text evidence="1">Polyol metabolism; glycerol degradation via glycerol kinase pathway; sn-glycerol 3-phosphate from glycerol: step 1/1.</text>
</comment>
<dbReference type="GO" id="GO:0004370">
    <property type="term" value="F:glycerol kinase activity"/>
    <property type="evidence" value="ECO:0007669"/>
    <property type="project" value="UniProtKB-EC"/>
</dbReference>
<feature type="domain" description="Carbohydrate kinase FGGY C-terminal" evidence="13">
    <location>
        <begin position="277"/>
        <end position="428"/>
    </location>
</feature>
<feature type="compositionally biased region" description="Acidic residues" evidence="11">
    <location>
        <begin position="728"/>
        <end position="740"/>
    </location>
</feature>
<keyword evidence="4 10" id="KW-0808">Transferase</keyword>
<feature type="compositionally biased region" description="Basic and acidic residues" evidence="11">
    <location>
        <begin position="743"/>
        <end position="759"/>
    </location>
</feature>
<dbReference type="EMBL" id="ML119668">
    <property type="protein sequence ID" value="RPA82918.1"/>
    <property type="molecule type" value="Genomic_DNA"/>
</dbReference>
<evidence type="ECO:0000256" key="4">
    <source>
        <dbReference type="ARBA" id="ARBA00022679"/>
    </source>
</evidence>
<evidence type="ECO:0000256" key="1">
    <source>
        <dbReference type="ARBA" id="ARBA00005190"/>
    </source>
</evidence>
<feature type="compositionally biased region" description="Low complexity" evidence="11">
    <location>
        <begin position="470"/>
        <end position="490"/>
    </location>
</feature>
<dbReference type="OrthoDB" id="5422795at2759"/>
<dbReference type="UniPathway" id="UPA00618">
    <property type="reaction ID" value="UER00672"/>
</dbReference>
<comment type="similarity">
    <text evidence="2 10">Belongs to the FGGY kinase family.</text>
</comment>
<dbReference type="GO" id="GO:0019563">
    <property type="term" value="P:glycerol catabolic process"/>
    <property type="evidence" value="ECO:0007669"/>
    <property type="project" value="UniProtKB-UniPathway"/>
</dbReference>
<feature type="compositionally biased region" description="Low complexity" evidence="11">
    <location>
        <begin position="554"/>
        <end position="564"/>
    </location>
</feature>
<dbReference type="Pfam" id="PF02782">
    <property type="entry name" value="FGGY_C"/>
    <property type="match status" value="2"/>
</dbReference>
<dbReference type="EC" id="2.7.1.30" evidence="3"/>
<evidence type="ECO:0000256" key="6">
    <source>
        <dbReference type="ARBA" id="ARBA00022777"/>
    </source>
</evidence>
<feature type="compositionally biased region" description="Basic and acidic residues" evidence="11">
    <location>
        <begin position="626"/>
        <end position="636"/>
    </location>
</feature>
<keyword evidence="6 10" id="KW-0418">Kinase</keyword>
<evidence type="ECO:0000256" key="7">
    <source>
        <dbReference type="ARBA" id="ARBA00022798"/>
    </source>
</evidence>
<evidence type="ECO:0000256" key="10">
    <source>
        <dbReference type="RuleBase" id="RU003733"/>
    </source>
</evidence>
<evidence type="ECO:0000256" key="2">
    <source>
        <dbReference type="ARBA" id="ARBA00009156"/>
    </source>
</evidence>
<evidence type="ECO:0000256" key="3">
    <source>
        <dbReference type="ARBA" id="ARBA00012099"/>
    </source>
</evidence>
<organism evidence="14 15">
    <name type="scientific">Ascobolus immersus RN42</name>
    <dbReference type="NCBI Taxonomy" id="1160509"/>
    <lineage>
        <taxon>Eukaryota</taxon>
        <taxon>Fungi</taxon>
        <taxon>Dikarya</taxon>
        <taxon>Ascomycota</taxon>
        <taxon>Pezizomycotina</taxon>
        <taxon>Pezizomycetes</taxon>
        <taxon>Pezizales</taxon>
        <taxon>Ascobolaceae</taxon>
        <taxon>Ascobolus</taxon>
    </lineage>
</organism>
<accession>A0A3N4IE06</accession>
<feature type="region of interest" description="Disordered" evidence="11">
    <location>
        <begin position="722"/>
        <end position="772"/>
    </location>
</feature>
<keyword evidence="7" id="KW-0319">Glycerol metabolism</keyword>
<dbReference type="Pfam" id="PF00370">
    <property type="entry name" value="FGGY_N"/>
    <property type="match status" value="1"/>
</dbReference>
<gene>
    <name evidence="14" type="ORF">BJ508DRAFT_325078</name>
</gene>
<dbReference type="InterPro" id="IPR018484">
    <property type="entry name" value="FGGY_N"/>
</dbReference>
<dbReference type="PROSITE" id="PS00445">
    <property type="entry name" value="FGGY_KINASES_2"/>
    <property type="match status" value="1"/>
</dbReference>
<reference evidence="14 15" key="1">
    <citation type="journal article" date="2018" name="Nat. Ecol. Evol.">
        <title>Pezizomycetes genomes reveal the molecular basis of ectomycorrhizal truffle lifestyle.</title>
        <authorList>
            <person name="Murat C."/>
            <person name="Payen T."/>
            <person name="Noel B."/>
            <person name="Kuo A."/>
            <person name="Morin E."/>
            <person name="Chen J."/>
            <person name="Kohler A."/>
            <person name="Krizsan K."/>
            <person name="Balestrini R."/>
            <person name="Da Silva C."/>
            <person name="Montanini B."/>
            <person name="Hainaut M."/>
            <person name="Levati E."/>
            <person name="Barry K.W."/>
            <person name="Belfiori B."/>
            <person name="Cichocki N."/>
            <person name="Clum A."/>
            <person name="Dockter R.B."/>
            <person name="Fauchery L."/>
            <person name="Guy J."/>
            <person name="Iotti M."/>
            <person name="Le Tacon F."/>
            <person name="Lindquist E.A."/>
            <person name="Lipzen A."/>
            <person name="Malagnac F."/>
            <person name="Mello A."/>
            <person name="Molinier V."/>
            <person name="Miyauchi S."/>
            <person name="Poulain J."/>
            <person name="Riccioni C."/>
            <person name="Rubini A."/>
            <person name="Sitrit Y."/>
            <person name="Splivallo R."/>
            <person name="Traeger S."/>
            <person name="Wang M."/>
            <person name="Zifcakova L."/>
            <person name="Wipf D."/>
            <person name="Zambonelli A."/>
            <person name="Paolocci F."/>
            <person name="Nowrousian M."/>
            <person name="Ottonello S."/>
            <person name="Baldrian P."/>
            <person name="Spatafora J.W."/>
            <person name="Henrissat B."/>
            <person name="Nagy L.G."/>
            <person name="Aury J.M."/>
            <person name="Wincker P."/>
            <person name="Grigoriev I.V."/>
            <person name="Bonfante P."/>
            <person name="Martin F.M."/>
        </authorList>
    </citation>
    <scope>NUCLEOTIDE SEQUENCE [LARGE SCALE GENOMIC DNA]</scope>
    <source>
        <strain evidence="14 15">RN42</strain>
    </source>
</reference>
<evidence type="ECO:0000259" key="12">
    <source>
        <dbReference type="Pfam" id="PF00370"/>
    </source>
</evidence>
<keyword evidence="15" id="KW-1185">Reference proteome</keyword>
<dbReference type="GO" id="GO:0006641">
    <property type="term" value="P:triglyceride metabolic process"/>
    <property type="evidence" value="ECO:0007669"/>
    <property type="project" value="TreeGrafter"/>
</dbReference>
<feature type="compositionally biased region" description="Gly residues" evidence="11">
    <location>
        <begin position="761"/>
        <end position="772"/>
    </location>
</feature>
<feature type="domain" description="Carbohydrate kinase FGGY N-terminal" evidence="12">
    <location>
        <begin position="14"/>
        <end position="267"/>
    </location>
</feature>
<dbReference type="PANTHER" id="PTHR10196">
    <property type="entry name" value="SUGAR KINASE"/>
    <property type="match status" value="1"/>
</dbReference>
<evidence type="ECO:0000259" key="13">
    <source>
        <dbReference type="Pfam" id="PF02782"/>
    </source>
</evidence>
<evidence type="ECO:0000256" key="5">
    <source>
        <dbReference type="ARBA" id="ARBA00022741"/>
    </source>
</evidence>
<evidence type="ECO:0000256" key="9">
    <source>
        <dbReference type="ARBA" id="ARBA00043149"/>
    </source>
</evidence>
<feature type="compositionally biased region" description="Polar residues" evidence="11">
    <location>
        <begin position="572"/>
        <end position="590"/>
    </location>
</feature>
<feature type="compositionally biased region" description="Polar residues" evidence="11">
    <location>
        <begin position="491"/>
        <end position="512"/>
    </location>
</feature>
<dbReference type="Proteomes" id="UP000275078">
    <property type="component" value="Unassembled WGS sequence"/>
</dbReference>
<dbReference type="InterPro" id="IPR018485">
    <property type="entry name" value="FGGY_C"/>
</dbReference>
<evidence type="ECO:0000313" key="15">
    <source>
        <dbReference type="Proteomes" id="UP000275078"/>
    </source>
</evidence>
<dbReference type="GO" id="GO:0005739">
    <property type="term" value="C:mitochondrion"/>
    <property type="evidence" value="ECO:0007669"/>
    <property type="project" value="TreeGrafter"/>
</dbReference>
<evidence type="ECO:0000256" key="11">
    <source>
        <dbReference type="SAM" id="MobiDB-lite"/>
    </source>
</evidence>
<feature type="region of interest" description="Disordered" evidence="11">
    <location>
        <begin position="460"/>
        <end position="651"/>
    </location>
</feature>
<dbReference type="Gene3D" id="3.30.420.40">
    <property type="match status" value="3"/>
</dbReference>
<evidence type="ECO:0000256" key="8">
    <source>
        <dbReference type="ARBA" id="ARBA00022840"/>
    </source>
</evidence>
<sequence length="772" mass="82670">MPPNPDPSATFTAALDQGTTSTRLILFTPTGTPLLTHQLPLPDSRPHPGHLEHDPLAILDSINRCIDGGITEFLALGYDKSQITSVGITNQRETTILFDLHTGEPLAPAIVWSDTRTSPLQHQLEKETKKPLLAELRQTTGLPISTYPSALKIRWLIDHNDAVKAAYSEDRCAFATVDTWLVYRLTGGPGKGKYVTDVTNASRTNLMSLTTLDWSAKCLRFYGLTKLHLPKICPSSHPTAYGTIADGKLEGVRIMAVMGDQSAALLGHGGFERGAAKATFGTGAFLLFNTGGETVFSEHGLLTTVGYQLSLPKGDGEVEVLPVQYCLEGSVAAAGSAVGWLENMGIIKESKEVGELARSVMKRGEDGKKEGTGGVVFVGAFSGLWGGGWDDSVRGCMFGITSFTTRSHLALATLESIAHQVRAILHSITLSVSLRSLAEAREEPPYLPFSTSLLSAAIDDASKSSPDHTPPTSRMPSRSSSLRLPRLPSRQNSVCDAGTVTTPRMPSRQNSLLFEPTPAVEITNPLTTPNPLSSLHATRKPPSRQNSLLVDALAPSSSAASHGPPATPQPLFFQSGQLSRNPSLRSSTTPRLPRRQDSIIEDQVHTPTPGDFFSTTASAAHSSESLPERPPAKRQESTMVDASTSTAPAPDPAVENLEILKTLSVDGGLARSNEAMQTVADICNVPVFRPAMTESTAWGVAVAAGFASGLYRSIEHFKEVTSSANASEGEEKEEEGDWFEVEIGQRERERGVRSWERAVRRGGGGGGGEEEV</sequence>
<keyword evidence="5" id="KW-0547">Nucleotide-binding</keyword>
<evidence type="ECO:0000313" key="14">
    <source>
        <dbReference type="EMBL" id="RPA82918.1"/>
    </source>
</evidence>
<dbReference type="InterPro" id="IPR043129">
    <property type="entry name" value="ATPase_NBD"/>
</dbReference>
<proteinExistence type="inferred from homology"/>
<dbReference type="PROSITE" id="PS00933">
    <property type="entry name" value="FGGY_KINASES_1"/>
    <property type="match status" value="1"/>
</dbReference>
<dbReference type="GO" id="GO:0046167">
    <property type="term" value="P:glycerol-3-phosphate biosynthetic process"/>
    <property type="evidence" value="ECO:0007669"/>
    <property type="project" value="TreeGrafter"/>
</dbReference>
<dbReference type="FunFam" id="3.30.420.40:FF:000086">
    <property type="entry name" value="Glycerol kinase"/>
    <property type="match status" value="1"/>
</dbReference>
<dbReference type="STRING" id="1160509.A0A3N4IE06"/>
<dbReference type="GO" id="GO:0005524">
    <property type="term" value="F:ATP binding"/>
    <property type="evidence" value="ECO:0007669"/>
    <property type="project" value="UniProtKB-KW"/>
</dbReference>
<dbReference type="AlphaFoldDB" id="A0A3N4IE06"/>
<feature type="domain" description="Carbohydrate kinase FGGY C-terminal" evidence="13">
    <location>
        <begin position="660"/>
        <end position="707"/>
    </location>
</feature>